<dbReference type="Gene3D" id="3.90.550.10">
    <property type="entry name" value="Spore Coat Polysaccharide Biosynthesis Protein SpsA, Chain A"/>
    <property type="match status" value="1"/>
</dbReference>
<dbReference type="AlphaFoldDB" id="A0A1G9H390"/>
<evidence type="ECO:0000256" key="4">
    <source>
        <dbReference type="ARBA" id="ARBA00022692"/>
    </source>
</evidence>
<organism evidence="8 9">
    <name type="scientific">Catalinimonas alkaloidigena</name>
    <dbReference type="NCBI Taxonomy" id="1075417"/>
    <lineage>
        <taxon>Bacteria</taxon>
        <taxon>Pseudomonadati</taxon>
        <taxon>Bacteroidota</taxon>
        <taxon>Cytophagia</taxon>
        <taxon>Cytophagales</taxon>
        <taxon>Catalimonadaceae</taxon>
        <taxon>Catalinimonas</taxon>
    </lineage>
</organism>
<keyword evidence="6 7" id="KW-0472">Membrane</keyword>
<protein>
    <submittedName>
        <fullName evidence="8">Glycosyltransferase, catalytic subunit of cellulose synthase and poly-beta-1,6-N-acetylglucosamine synthase</fullName>
    </submittedName>
</protein>
<keyword evidence="9" id="KW-1185">Reference proteome</keyword>
<feature type="transmembrane region" description="Helical" evidence="7">
    <location>
        <begin position="323"/>
        <end position="345"/>
    </location>
</feature>
<evidence type="ECO:0000256" key="7">
    <source>
        <dbReference type="SAM" id="Phobius"/>
    </source>
</evidence>
<evidence type="ECO:0000313" key="9">
    <source>
        <dbReference type="Proteomes" id="UP000198510"/>
    </source>
</evidence>
<keyword evidence="4 7" id="KW-0812">Transmembrane</keyword>
<name>A0A1G9H390_9BACT</name>
<keyword evidence="2" id="KW-0328">Glycosyltransferase</keyword>
<dbReference type="InterPro" id="IPR029044">
    <property type="entry name" value="Nucleotide-diphossugar_trans"/>
</dbReference>
<dbReference type="SUPFAM" id="SSF53448">
    <property type="entry name" value="Nucleotide-diphospho-sugar transferases"/>
    <property type="match status" value="1"/>
</dbReference>
<dbReference type="STRING" id="1075417.SAMN05421823_104305"/>
<evidence type="ECO:0000313" key="8">
    <source>
        <dbReference type="EMBL" id="SDL07418.1"/>
    </source>
</evidence>
<dbReference type="GO" id="GO:0016020">
    <property type="term" value="C:membrane"/>
    <property type="evidence" value="ECO:0007669"/>
    <property type="project" value="UniProtKB-SubCell"/>
</dbReference>
<dbReference type="InterPro" id="IPR050321">
    <property type="entry name" value="Glycosyltr_2/OpgH_subfam"/>
</dbReference>
<sequence>MIVLNVALAVLTALIFFFLVFHFASGMLSLLAKDNQVVPDEAGPYQNFACVITAYRDADVAGPLVAALLQQHYPHYRIYLVADGCDAKAFRYNDPSLTVLFPEVPLNAKSRSIAYALEHFTEAHDAVVVFDPDNLVRPDYLRCLNGYFQAGYRAVQGMRTAKNLNTAIACLDSLGEFYYNFVVRLVPFRLGSSSTIAGSGMAVATPLYQAHLASEPIRSGKVVAAEDKILHGQLVAQGVRIAFAPEAVVYDEKVDTKEAIQRQRTRWLNGFFKSIPASLALVGRGLRRLNFNQLYFGVMTVYPPLSVLLLATFALIGLNLFLFPGYSLLLAGGLVLFALNFLFVLKRQQVPRMVWRALADIPFFLVSQIKSLLGMKKANRDFLVTRSVHHLSLEEVMHPNSSPSKKMHNGVASRA</sequence>
<accession>A0A1G9H390</accession>
<dbReference type="RefSeq" id="WP_089682299.1">
    <property type="nucleotide sequence ID" value="NZ_FNFO01000004.1"/>
</dbReference>
<evidence type="ECO:0000256" key="1">
    <source>
        <dbReference type="ARBA" id="ARBA00004141"/>
    </source>
</evidence>
<gene>
    <name evidence="8" type="ORF">SAMN05421823_104305</name>
</gene>
<dbReference type="OrthoDB" id="1523666at2"/>
<dbReference type="GO" id="GO:0016757">
    <property type="term" value="F:glycosyltransferase activity"/>
    <property type="evidence" value="ECO:0007669"/>
    <property type="project" value="UniProtKB-KW"/>
</dbReference>
<comment type="subcellular location">
    <subcellularLocation>
        <location evidence="1">Membrane</location>
        <topology evidence="1">Multi-pass membrane protein</topology>
    </subcellularLocation>
</comment>
<evidence type="ECO:0000256" key="6">
    <source>
        <dbReference type="ARBA" id="ARBA00023136"/>
    </source>
</evidence>
<reference evidence="8 9" key="1">
    <citation type="submission" date="2016-10" db="EMBL/GenBank/DDBJ databases">
        <authorList>
            <person name="de Groot N.N."/>
        </authorList>
    </citation>
    <scope>NUCLEOTIDE SEQUENCE [LARGE SCALE GENOMIC DNA]</scope>
    <source>
        <strain evidence="8 9">DSM 25186</strain>
    </source>
</reference>
<feature type="transmembrane region" description="Helical" evidence="7">
    <location>
        <begin position="6"/>
        <end position="24"/>
    </location>
</feature>
<dbReference type="EMBL" id="FNFO01000004">
    <property type="protein sequence ID" value="SDL07418.1"/>
    <property type="molecule type" value="Genomic_DNA"/>
</dbReference>
<dbReference type="PANTHER" id="PTHR43867:SF2">
    <property type="entry name" value="CELLULOSE SYNTHASE CATALYTIC SUBUNIT A [UDP-FORMING]"/>
    <property type="match status" value="1"/>
</dbReference>
<evidence type="ECO:0000256" key="5">
    <source>
        <dbReference type="ARBA" id="ARBA00022989"/>
    </source>
</evidence>
<dbReference type="Pfam" id="PF13641">
    <property type="entry name" value="Glyco_tranf_2_3"/>
    <property type="match status" value="1"/>
</dbReference>
<feature type="transmembrane region" description="Helical" evidence="7">
    <location>
        <begin position="294"/>
        <end position="317"/>
    </location>
</feature>
<evidence type="ECO:0000256" key="3">
    <source>
        <dbReference type="ARBA" id="ARBA00022679"/>
    </source>
</evidence>
<keyword evidence="3 8" id="KW-0808">Transferase</keyword>
<dbReference type="PANTHER" id="PTHR43867">
    <property type="entry name" value="CELLULOSE SYNTHASE CATALYTIC SUBUNIT A [UDP-FORMING]"/>
    <property type="match status" value="1"/>
</dbReference>
<proteinExistence type="predicted"/>
<dbReference type="Proteomes" id="UP000198510">
    <property type="component" value="Unassembled WGS sequence"/>
</dbReference>
<evidence type="ECO:0000256" key="2">
    <source>
        <dbReference type="ARBA" id="ARBA00022676"/>
    </source>
</evidence>
<keyword evidence="5 7" id="KW-1133">Transmembrane helix</keyword>